<sequence>MRLHKVVIFVLCLRSNKNLESKADPTNGTESIHHFISGRGISQLKTPDRNSERHRNVRPNNTDIELLTNPKYIQETPNTECLHAGSNSTKDVAYLPDKSLGKNCPNQSKEKVLAGRTLASVHSSEATSQLFSTLRDDIVTVSAKVWDMVKRRVQGCHFVILTQDGRRPLTSHIIRRSAEDMHPYIVVDTTTLTEEKLSMLALNLLGGKTTICRTLFIDLTSGGYIFIFRLLASSKLWLWPATWIVILGDSNNARDVLSGVALRNALSPLYLGLPKSFLEDPGNKNIFSAFRASEMQQINSDTHGKSNIVLNMYGRCLYCDQGQPKILLLFSRRISEVNFEESVDPFQNQLRDLRGHRIKFVGMPTFPHNAFVTDVSGPKPITILQDSLDKRMLETIARKYNFTYEFQPPEDRQFGIPLDNGTWTGLVGAIQRGLADATTIIAINPERNKIFDHLRAYLSDPLAIVSPKPQLLPQFYLVLRPFTVDVWLYLLLSVLVWGAIFWFFLKCVASITGFYMSPVGSILYGWSILITNAPSRTPSNASAQVLLGWWLLACIAITTAYTSSLVSHLTVQTRTKPIDSFEDLVNLPNWKWGLEKLLYRSTVFSYFKENTNPNIKYIFQHLEVSLEHM</sequence>
<evidence type="ECO:0000256" key="14">
    <source>
        <dbReference type="SAM" id="Phobius"/>
    </source>
</evidence>
<evidence type="ECO:0000256" key="4">
    <source>
        <dbReference type="ARBA" id="ARBA00022475"/>
    </source>
</evidence>
<evidence type="ECO:0000256" key="7">
    <source>
        <dbReference type="ARBA" id="ARBA00023065"/>
    </source>
</evidence>
<comment type="subcellular location">
    <subcellularLocation>
        <location evidence="1">Cell membrane</location>
        <topology evidence="1">Multi-pass membrane protein</topology>
    </subcellularLocation>
</comment>
<evidence type="ECO:0000313" key="17">
    <source>
        <dbReference type="Proteomes" id="UP001381693"/>
    </source>
</evidence>
<evidence type="ECO:0000256" key="13">
    <source>
        <dbReference type="SAM" id="MobiDB-lite"/>
    </source>
</evidence>
<dbReference type="Gene3D" id="1.10.287.70">
    <property type="match status" value="1"/>
</dbReference>
<feature type="non-terminal residue" evidence="16">
    <location>
        <position position="629"/>
    </location>
</feature>
<evidence type="ECO:0000256" key="9">
    <source>
        <dbReference type="ARBA" id="ARBA00023170"/>
    </source>
</evidence>
<feature type="transmembrane region" description="Helical" evidence="14">
    <location>
        <begin position="512"/>
        <end position="529"/>
    </location>
</feature>
<dbReference type="InterPro" id="IPR001320">
    <property type="entry name" value="Iontro_rcpt_C"/>
</dbReference>
<accession>A0AAN9A214</accession>
<keyword evidence="4" id="KW-1003">Cell membrane</keyword>
<evidence type="ECO:0000256" key="1">
    <source>
        <dbReference type="ARBA" id="ARBA00004651"/>
    </source>
</evidence>
<dbReference type="PANTHER" id="PTHR42643:SF24">
    <property type="entry name" value="IONOTROPIC RECEPTOR 60A"/>
    <property type="match status" value="1"/>
</dbReference>
<proteinExistence type="inferred from homology"/>
<dbReference type="GO" id="GO:0050906">
    <property type="term" value="P:detection of stimulus involved in sensory perception"/>
    <property type="evidence" value="ECO:0007669"/>
    <property type="project" value="UniProtKB-ARBA"/>
</dbReference>
<keyword evidence="8 14" id="KW-0472">Membrane</keyword>
<feature type="transmembrane region" description="Helical" evidence="14">
    <location>
        <begin position="549"/>
        <end position="571"/>
    </location>
</feature>
<dbReference type="Proteomes" id="UP001381693">
    <property type="component" value="Unassembled WGS sequence"/>
</dbReference>
<comment type="similarity">
    <text evidence="2">Belongs to the glutamate-gated ion channel (TC 1.A.10.1) family.</text>
</comment>
<evidence type="ECO:0000256" key="12">
    <source>
        <dbReference type="ARBA" id="ARBA00023303"/>
    </source>
</evidence>
<keyword evidence="9" id="KW-0675">Receptor</keyword>
<keyword evidence="5 14" id="KW-0812">Transmembrane</keyword>
<feature type="domain" description="Ionotropic glutamate receptor L-glutamate and glycine-binding" evidence="15">
    <location>
        <begin position="380"/>
        <end position="432"/>
    </location>
</feature>
<keyword evidence="3" id="KW-0813">Transport</keyword>
<dbReference type="PANTHER" id="PTHR42643">
    <property type="entry name" value="IONOTROPIC RECEPTOR 20A-RELATED"/>
    <property type="match status" value="1"/>
</dbReference>
<keyword evidence="17" id="KW-1185">Reference proteome</keyword>
<evidence type="ECO:0000256" key="8">
    <source>
        <dbReference type="ARBA" id="ARBA00023136"/>
    </source>
</evidence>
<gene>
    <name evidence="16" type="ORF">SK128_009483</name>
</gene>
<dbReference type="EMBL" id="JAXCGZ010016253">
    <property type="protein sequence ID" value="KAK7069490.1"/>
    <property type="molecule type" value="Genomic_DNA"/>
</dbReference>
<organism evidence="16 17">
    <name type="scientific">Halocaridina rubra</name>
    <name type="common">Hawaiian red shrimp</name>
    <dbReference type="NCBI Taxonomy" id="373956"/>
    <lineage>
        <taxon>Eukaryota</taxon>
        <taxon>Metazoa</taxon>
        <taxon>Ecdysozoa</taxon>
        <taxon>Arthropoda</taxon>
        <taxon>Crustacea</taxon>
        <taxon>Multicrustacea</taxon>
        <taxon>Malacostraca</taxon>
        <taxon>Eumalacostraca</taxon>
        <taxon>Eucarida</taxon>
        <taxon>Decapoda</taxon>
        <taxon>Pleocyemata</taxon>
        <taxon>Caridea</taxon>
        <taxon>Atyoidea</taxon>
        <taxon>Atyidae</taxon>
        <taxon>Halocaridina</taxon>
    </lineage>
</organism>
<dbReference type="GO" id="GO:0015276">
    <property type="term" value="F:ligand-gated monoatomic ion channel activity"/>
    <property type="evidence" value="ECO:0007669"/>
    <property type="project" value="InterPro"/>
</dbReference>
<comment type="caution">
    <text evidence="16">The sequence shown here is derived from an EMBL/GenBank/DDBJ whole genome shotgun (WGS) entry which is preliminary data.</text>
</comment>
<evidence type="ECO:0000256" key="6">
    <source>
        <dbReference type="ARBA" id="ARBA00022989"/>
    </source>
</evidence>
<protein>
    <recommendedName>
        <fullName evidence="15">Ionotropic glutamate receptor L-glutamate and glycine-binding domain-containing protein</fullName>
    </recommendedName>
</protein>
<evidence type="ECO:0000256" key="11">
    <source>
        <dbReference type="ARBA" id="ARBA00023286"/>
    </source>
</evidence>
<dbReference type="InterPro" id="IPR019594">
    <property type="entry name" value="Glu/Gly-bd"/>
</dbReference>
<evidence type="ECO:0000256" key="5">
    <source>
        <dbReference type="ARBA" id="ARBA00022692"/>
    </source>
</evidence>
<dbReference type="GO" id="GO:0005886">
    <property type="term" value="C:plasma membrane"/>
    <property type="evidence" value="ECO:0007669"/>
    <property type="project" value="UniProtKB-SubCell"/>
</dbReference>
<evidence type="ECO:0000256" key="2">
    <source>
        <dbReference type="ARBA" id="ARBA00008685"/>
    </source>
</evidence>
<dbReference type="Pfam" id="PF10613">
    <property type="entry name" value="Lig_chan-Glu_bd"/>
    <property type="match status" value="1"/>
</dbReference>
<dbReference type="InterPro" id="IPR052192">
    <property type="entry name" value="Insect_Ionotropic_Sensory_Rcpt"/>
</dbReference>
<dbReference type="Pfam" id="PF00060">
    <property type="entry name" value="Lig_chan"/>
    <property type="match status" value="1"/>
</dbReference>
<feature type="region of interest" description="Disordered" evidence="13">
    <location>
        <begin position="20"/>
        <end position="56"/>
    </location>
</feature>
<name>A0AAN9A214_HALRR</name>
<dbReference type="SUPFAM" id="SSF53850">
    <property type="entry name" value="Periplasmic binding protein-like II"/>
    <property type="match status" value="1"/>
</dbReference>
<evidence type="ECO:0000256" key="3">
    <source>
        <dbReference type="ARBA" id="ARBA00022448"/>
    </source>
</evidence>
<dbReference type="SMART" id="SM00918">
    <property type="entry name" value="Lig_chan-Glu_bd"/>
    <property type="match status" value="1"/>
</dbReference>
<keyword evidence="10" id="KW-0325">Glycoprotein</keyword>
<dbReference type="Gene3D" id="3.40.190.10">
    <property type="entry name" value="Periplasmic binding protein-like II"/>
    <property type="match status" value="1"/>
</dbReference>
<evidence type="ECO:0000313" key="16">
    <source>
        <dbReference type="EMBL" id="KAK7069490.1"/>
    </source>
</evidence>
<reference evidence="16 17" key="1">
    <citation type="submission" date="2023-11" db="EMBL/GenBank/DDBJ databases">
        <title>Halocaridina rubra genome assembly.</title>
        <authorList>
            <person name="Smith C."/>
        </authorList>
    </citation>
    <scope>NUCLEOTIDE SEQUENCE [LARGE SCALE GENOMIC DNA]</scope>
    <source>
        <strain evidence="16">EP-1</strain>
        <tissue evidence="16">Whole</tissue>
    </source>
</reference>
<feature type="transmembrane region" description="Helical" evidence="14">
    <location>
        <begin position="486"/>
        <end position="505"/>
    </location>
</feature>
<keyword evidence="6 14" id="KW-1133">Transmembrane helix</keyword>
<dbReference type="AlphaFoldDB" id="A0AAN9A214"/>
<keyword evidence="11" id="KW-1071">Ligand-gated ion channel</keyword>
<evidence type="ECO:0000256" key="10">
    <source>
        <dbReference type="ARBA" id="ARBA00023180"/>
    </source>
</evidence>
<evidence type="ECO:0000259" key="15">
    <source>
        <dbReference type="SMART" id="SM00918"/>
    </source>
</evidence>
<keyword evidence="12" id="KW-0407">Ion channel</keyword>
<keyword evidence="7" id="KW-0406">Ion transport</keyword>